<dbReference type="InterPro" id="IPR014756">
    <property type="entry name" value="Ig_E-set"/>
</dbReference>
<gene>
    <name evidence="4" type="ORF">PFISCL1PPCAC_8931</name>
</gene>
<reference evidence="4" key="1">
    <citation type="submission" date="2023-10" db="EMBL/GenBank/DDBJ databases">
        <title>Genome assembly of Pristionchus species.</title>
        <authorList>
            <person name="Yoshida K."/>
            <person name="Sommer R.J."/>
        </authorList>
    </citation>
    <scope>NUCLEOTIDE SEQUENCE</scope>
    <source>
        <strain evidence="4">RS5133</strain>
    </source>
</reference>
<name>A0AAV5VIL8_9BILA</name>
<protein>
    <recommendedName>
        <fullName evidence="6">Arrestin C-terminal-like domain-containing protein</fullName>
    </recommendedName>
</protein>
<dbReference type="PANTHER" id="PTHR11188">
    <property type="entry name" value="ARRESTIN DOMAIN CONTAINING PROTEIN"/>
    <property type="match status" value="1"/>
</dbReference>
<evidence type="ECO:0008006" key="6">
    <source>
        <dbReference type="Google" id="ProtNLM"/>
    </source>
</evidence>
<feature type="non-terminal residue" evidence="4">
    <location>
        <position position="1"/>
    </location>
</feature>
<evidence type="ECO:0000313" key="4">
    <source>
        <dbReference type="EMBL" id="GMT17634.1"/>
    </source>
</evidence>
<dbReference type="SUPFAM" id="SSF81296">
    <property type="entry name" value="E set domains"/>
    <property type="match status" value="2"/>
</dbReference>
<dbReference type="InterPro" id="IPR050357">
    <property type="entry name" value="Arrestin_domain-protein"/>
</dbReference>
<dbReference type="Pfam" id="PF02752">
    <property type="entry name" value="Arrestin_C"/>
    <property type="match status" value="1"/>
</dbReference>
<dbReference type="InterPro" id="IPR011021">
    <property type="entry name" value="Arrestin-like_N"/>
</dbReference>
<dbReference type="Pfam" id="PF00339">
    <property type="entry name" value="Arrestin_N"/>
    <property type="match status" value="1"/>
</dbReference>
<dbReference type="GO" id="GO:0015031">
    <property type="term" value="P:protein transport"/>
    <property type="evidence" value="ECO:0007669"/>
    <property type="project" value="TreeGrafter"/>
</dbReference>
<keyword evidence="5" id="KW-1185">Reference proteome</keyword>
<feature type="domain" description="Arrestin C-terminal-like" evidence="3">
    <location>
        <begin position="167"/>
        <end position="221"/>
    </location>
</feature>
<accession>A0AAV5VIL8</accession>
<evidence type="ECO:0000259" key="3">
    <source>
        <dbReference type="Pfam" id="PF02752"/>
    </source>
</evidence>
<comment type="similarity">
    <text evidence="1">Belongs to the arrestin family.</text>
</comment>
<dbReference type="AlphaFoldDB" id="A0AAV5VIL8"/>
<dbReference type="InterPro" id="IPR014752">
    <property type="entry name" value="Arrestin-like_C"/>
</dbReference>
<proteinExistence type="inferred from homology"/>
<evidence type="ECO:0000256" key="1">
    <source>
        <dbReference type="ARBA" id="ARBA00005298"/>
    </source>
</evidence>
<evidence type="ECO:0000259" key="2">
    <source>
        <dbReference type="Pfam" id="PF00339"/>
    </source>
</evidence>
<dbReference type="EMBL" id="BTSY01000003">
    <property type="protein sequence ID" value="GMT17634.1"/>
    <property type="molecule type" value="Genomic_DNA"/>
</dbReference>
<feature type="domain" description="Arrestin-like N-terminal" evidence="2">
    <location>
        <begin position="5"/>
        <end position="144"/>
    </location>
</feature>
<evidence type="ECO:0000313" key="5">
    <source>
        <dbReference type="Proteomes" id="UP001432322"/>
    </source>
</evidence>
<dbReference type="GO" id="GO:0005737">
    <property type="term" value="C:cytoplasm"/>
    <property type="evidence" value="ECO:0007669"/>
    <property type="project" value="TreeGrafter"/>
</dbReference>
<dbReference type="PANTHER" id="PTHR11188:SF175">
    <property type="entry name" value="ARRESTIN C-TERMINAL-LIKE DOMAIN-CONTAINING PROTEIN"/>
    <property type="match status" value="1"/>
</dbReference>
<comment type="caution">
    <text evidence="4">The sequence shown here is derived from an EMBL/GenBank/DDBJ whole genome shotgun (WGS) entry which is preliminary data.</text>
</comment>
<sequence>CMVKVTIVFDRPNATYLPGEIAKATVTVVAAEPSTRVRSIKLNTKGVAHTQWDSSSNNRHKQYSADCYYISREVELWRPEDETVLEGVYVFTHQIKLPDNCAPSVEGRYGYIRYRCKVIIDRPGLRMNQKEKKAFSIARCLDLNSLLFGSLPITIERSEKVGLLFNKGDVQITARINHRGFVAGDTINLEADIDNRSSVDITKIKLKLLKSARYCAYRDGKIIYPDNPYDDFAKQRGFHETVCKL</sequence>
<dbReference type="InterPro" id="IPR011022">
    <property type="entry name" value="Arrestin_C-like"/>
</dbReference>
<feature type="non-terminal residue" evidence="4">
    <location>
        <position position="245"/>
    </location>
</feature>
<dbReference type="Gene3D" id="2.60.40.640">
    <property type="match status" value="2"/>
</dbReference>
<organism evidence="4 5">
    <name type="scientific">Pristionchus fissidentatus</name>
    <dbReference type="NCBI Taxonomy" id="1538716"/>
    <lineage>
        <taxon>Eukaryota</taxon>
        <taxon>Metazoa</taxon>
        <taxon>Ecdysozoa</taxon>
        <taxon>Nematoda</taxon>
        <taxon>Chromadorea</taxon>
        <taxon>Rhabditida</taxon>
        <taxon>Rhabditina</taxon>
        <taxon>Diplogasteromorpha</taxon>
        <taxon>Diplogasteroidea</taxon>
        <taxon>Neodiplogasteridae</taxon>
        <taxon>Pristionchus</taxon>
    </lineage>
</organism>
<dbReference type="Proteomes" id="UP001432322">
    <property type="component" value="Unassembled WGS sequence"/>
</dbReference>